<feature type="chain" id="PRO_5032502761" description="Copper(I)-binding protein" evidence="1">
    <location>
        <begin position="22"/>
        <end position="163"/>
    </location>
</feature>
<proteinExistence type="predicted"/>
<accession>A0A839SVZ3</accession>
<dbReference type="PANTHER" id="PTHR36302:SF1">
    <property type="entry name" value="COPPER CHAPERONE PCU(A)C"/>
    <property type="match status" value="1"/>
</dbReference>
<gene>
    <name evidence="2" type="ORF">FHR98_003283</name>
</gene>
<name>A0A839SVZ3_9PROT</name>
<dbReference type="InterPro" id="IPR058248">
    <property type="entry name" value="Lxx211020-like"/>
</dbReference>
<reference evidence="2 3" key="1">
    <citation type="submission" date="2020-08" db="EMBL/GenBank/DDBJ databases">
        <title>Genomic Encyclopedia of Type Strains, Phase III (KMG-III): the genomes of soil and plant-associated and newly described type strains.</title>
        <authorList>
            <person name="Whitman W."/>
        </authorList>
    </citation>
    <scope>NUCLEOTIDE SEQUENCE [LARGE SCALE GENOMIC DNA]</scope>
    <source>
        <strain evidence="2 3">CECT 8803</strain>
    </source>
</reference>
<evidence type="ECO:0008006" key="4">
    <source>
        <dbReference type="Google" id="ProtNLM"/>
    </source>
</evidence>
<dbReference type="PANTHER" id="PTHR36302">
    <property type="entry name" value="BLR7088 PROTEIN"/>
    <property type="match status" value="1"/>
</dbReference>
<sequence>MRPMFSFFAAVLLLAATQAMASDLSTNNAWSRVTMGAGHTGAVFLEITNQSQEPRRLVSAETSLAERAEVHSNEMVDGVMKMRRMEEIEIPAGETVTLEPGGLHVMLFGLTQALKEGEHFDVKLMFDDGAEVTATVMVMPIGHMGGAMDGHMGNHSGSSHTTN</sequence>
<dbReference type="InterPro" id="IPR036182">
    <property type="entry name" value="PCuAC_sf"/>
</dbReference>
<dbReference type="EMBL" id="JACHXA010000012">
    <property type="protein sequence ID" value="MBB3066967.1"/>
    <property type="molecule type" value="Genomic_DNA"/>
</dbReference>
<dbReference type="Gene3D" id="2.60.40.1890">
    <property type="entry name" value="PCu(A)C copper chaperone"/>
    <property type="match status" value="1"/>
</dbReference>
<evidence type="ECO:0000313" key="3">
    <source>
        <dbReference type="Proteomes" id="UP000581135"/>
    </source>
</evidence>
<protein>
    <recommendedName>
        <fullName evidence="4">Copper(I)-binding protein</fullName>
    </recommendedName>
</protein>
<dbReference type="SUPFAM" id="SSF110087">
    <property type="entry name" value="DR1885-like metal-binding protein"/>
    <property type="match status" value="1"/>
</dbReference>
<dbReference type="Proteomes" id="UP000581135">
    <property type="component" value="Unassembled WGS sequence"/>
</dbReference>
<keyword evidence="1" id="KW-0732">Signal</keyword>
<comment type="caution">
    <text evidence="2">The sequence shown here is derived from an EMBL/GenBank/DDBJ whole genome shotgun (WGS) entry which is preliminary data.</text>
</comment>
<feature type="signal peptide" evidence="1">
    <location>
        <begin position="1"/>
        <end position="21"/>
    </location>
</feature>
<dbReference type="InterPro" id="IPR007410">
    <property type="entry name" value="LpqE-like"/>
</dbReference>
<evidence type="ECO:0000313" key="2">
    <source>
        <dbReference type="EMBL" id="MBB3066967.1"/>
    </source>
</evidence>
<dbReference type="AlphaFoldDB" id="A0A839SVZ3"/>
<evidence type="ECO:0000256" key="1">
    <source>
        <dbReference type="SAM" id="SignalP"/>
    </source>
</evidence>
<keyword evidence="3" id="KW-1185">Reference proteome</keyword>
<organism evidence="2 3">
    <name type="scientific">Limibacillus halophilus</name>
    <dbReference type="NCBI Taxonomy" id="1579333"/>
    <lineage>
        <taxon>Bacteria</taxon>
        <taxon>Pseudomonadati</taxon>
        <taxon>Pseudomonadota</taxon>
        <taxon>Alphaproteobacteria</taxon>
        <taxon>Rhodospirillales</taxon>
        <taxon>Rhodovibrionaceae</taxon>
        <taxon>Limibacillus</taxon>
    </lineage>
</organism>
<dbReference type="Pfam" id="PF04314">
    <property type="entry name" value="PCuAC"/>
    <property type="match status" value="1"/>
</dbReference>